<dbReference type="InterPro" id="IPR051077">
    <property type="entry name" value="Ca-dependent_lectin"/>
</dbReference>
<gene>
    <name evidence="1" type="ORF">PACLA_8A032356</name>
</gene>
<keyword evidence="2" id="KW-1185">Reference proteome</keyword>
<sequence length="248" mass="27559">MAFNLAIFLAVLVAHCAGSQSDELENNIFNRALRHKEITDLDQNDFDEHDAASAKRLVYGYCGKVGVSYIRWGKNTCPGNWGTTLVYNGSVGGSWYNNKGGASNYLCLPGVPIYNKYKTGVQTDRSGIYGAEYQTGSDGIFPSNLHQHDVPCAVCHVTNRASQIMIPARNVCPAGWRREYHGYLMAAKYSHYRTMYTCVDENPDYRPGSHANVNGALFYFVEGKCGSLSCQRDAYVKNRELTCAVCTR</sequence>
<dbReference type="AlphaFoldDB" id="A0A6S7GTM8"/>
<dbReference type="EMBL" id="CACRXK020002583">
    <property type="protein sequence ID" value="CAB3995015.1"/>
    <property type="molecule type" value="Genomic_DNA"/>
</dbReference>
<comment type="caution">
    <text evidence="1">The sequence shown here is derived from an EMBL/GenBank/DDBJ whole genome shotgun (WGS) entry which is preliminary data.</text>
</comment>
<evidence type="ECO:0000313" key="1">
    <source>
        <dbReference type="EMBL" id="CAB3995015.1"/>
    </source>
</evidence>
<dbReference type="PANTHER" id="PTHR24024">
    <property type="entry name" value="PULMONARY SURFACTANT-ASSOCIATED PROTEIN A"/>
    <property type="match status" value="1"/>
</dbReference>
<dbReference type="Proteomes" id="UP001152795">
    <property type="component" value="Unassembled WGS sequence"/>
</dbReference>
<protein>
    <submittedName>
        <fullName evidence="1">Uncharacterized protein</fullName>
    </submittedName>
</protein>
<evidence type="ECO:0000313" key="2">
    <source>
        <dbReference type="Proteomes" id="UP001152795"/>
    </source>
</evidence>
<accession>A0A6S7GTM8</accession>
<dbReference type="GO" id="GO:0005615">
    <property type="term" value="C:extracellular space"/>
    <property type="evidence" value="ECO:0007669"/>
    <property type="project" value="TreeGrafter"/>
</dbReference>
<name>A0A6S7GTM8_PARCT</name>
<proteinExistence type="predicted"/>
<dbReference type="PANTHER" id="PTHR24024:SF18">
    <property type="entry name" value="SHORT-CHAIN COLLAGEN C4-LIKE"/>
    <property type="match status" value="1"/>
</dbReference>
<dbReference type="OrthoDB" id="6086925at2759"/>
<reference evidence="1" key="1">
    <citation type="submission" date="2020-04" db="EMBL/GenBank/DDBJ databases">
        <authorList>
            <person name="Alioto T."/>
            <person name="Alioto T."/>
            <person name="Gomez Garrido J."/>
        </authorList>
    </citation>
    <scope>NUCLEOTIDE SEQUENCE</scope>
    <source>
        <strain evidence="1">A484AB</strain>
    </source>
</reference>
<organism evidence="1 2">
    <name type="scientific">Paramuricea clavata</name>
    <name type="common">Red gorgonian</name>
    <name type="synonym">Violescent sea-whip</name>
    <dbReference type="NCBI Taxonomy" id="317549"/>
    <lineage>
        <taxon>Eukaryota</taxon>
        <taxon>Metazoa</taxon>
        <taxon>Cnidaria</taxon>
        <taxon>Anthozoa</taxon>
        <taxon>Octocorallia</taxon>
        <taxon>Malacalcyonacea</taxon>
        <taxon>Plexauridae</taxon>
        <taxon>Paramuricea</taxon>
    </lineage>
</organism>